<proteinExistence type="predicted"/>
<dbReference type="Proteomes" id="UP001529340">
    <property type="component" value="Unassembled WGS sequence"/>
</dbReference>
<evidence type="ECO:0000313" key="1">
    <source>
        <dbReference type="EMBL" id="MDM8157523.1"/>
    </source>
</evidence>
<protein>
    <submittedName>
        <fullName evidence="1">Uncharacterized protein</fullName>
    </submittedName>
</protein>
<dbReference type="EMBL" id="JAUDCG010000031">
    <property type="protein sequence ID" value="MDM8157523.1"/>
    <property type="molecule type" value="Genomic_DNA"/>
</dbReference>
<name>A0ABT7UD19_9FIRM</name>
<evidence type="ECO:0000313" key="2">
    <source>
        <dbReference type="Proteomes" id="UP001529340"/>
    </source>
</evidence>
<sequence>MEDLRKGIMERKIPPNIPREMPDVKMTVFIDPTGRFVDGGPAAHPARTAVFSYGSNAI</sequence>
<reference evidence="1" key="2">
    <citation type="submission" date="2023-06" db="EMBL/GenBank/DDBJ databases">
        <authorList>
            <person name="Zeman M."/>
            <person name="Kubasova T."/>
            <person name="Jahodarova E."/>
            <person name="Nykrynova M."/>
            <person name="Rychlik I."/>
        </authorList>
    </citation>
    <scope>NUCLEOTIDE SEQUENCE</scope>
    <source>
        <strain evidence="1">ET39</strain>
    </source>
</reference>
<keyword evidence="2" id="KW-1185">Reference proteome</keyword>
<comment type="caution">
    <text evidence="1">The sequence shown here is derived from an EMBL/GenBank/DDBJ whole genome shotgun (WGS) entry which is preliminary data.</text>
</comment>
<organism evidence="1 2">
    <name type="scientific">Amedibacillus dolichus</name>
    <dbReference type="NCBI Taxonomy" id="31971"/>
    <lineage>
        <taxon>Bacteria</taxon>
        <taxon>Bacillati</taxon>
        <taxon>Bacillota</taxon>
        <taxon>Erysipelotrichia</taxon>
        <taxon>Erysipelotrichales</taxon>
        <taxon>Erysipelotrichaceae</taxon>
        <taxon>Amedibacillus</taxon>
    </lineage>
</organism>
<reference evidence="1" key="1">
    <citation type="submission" date="2023-06" db="EMBL/GenBank/DDBJ databases">
        <title>Identification and characterization of horizontal gene transfer across gut microbiota members of farm animals based on homology search.</title>
        <authorList>
            <person name="Schwarzerova J."/>
            <person name="Nykrynova M."/>
            <person name="Jureckova K."/>
            <person name="Cejkova D."/>
            <person name="Rychlik I."/>
        </authorList>
    </citation>
    <scope>NUCLEOTIDE SEQUENCE</scope>
    <source>
        <strain evidence="1">ET39</strain>
    </source>
</reference>
<accession>A0ABT7UD19</accession>
<gene>
    <name evidence="1" type="ORF">QUV96_07720</name>
</gene>
<dbReference type="RefSeq" id="WP_289607968.1">
    <property type="nucleotide sequence ID" value="NZ_JAUDCG010000031.1"/>
</dbReference>